<feature type="coiled-coil region" evidence="1">
    <location>
        <begin position="46"/>
        <end position="80"/>
    </location>
</feature>
<gene>
    <name evidence="2" type="ORF">L3X38_043489</name>
</gene>
<accession>A0AAD4UX79</accession>
<keyword evidence="1" id="KW-0175">Coiled coil</keyword>
<name>A0AAD4UX79_PRUDU</name>
<reference evidence="2 3" key="1">
    <citation type="journal article" date="2022" name="G3 (Bethesda)">
        <title>Whole-genome sequence and methylome profiling of the almond [Prunus dulcis (Mill.) D.A. Webb] cultivar 'Nonpareil'.</title>
        <authorList>
            <person name="D'Amico-Willman K.M."/>
            <person name="Ouma W.Z."/>
            <person name="Meulia T."/>
            <person name="Sideli G.M."/>
            <person name="Gradziel T.M."/>
            <person name="Fresnedo-Ramirez J."/>
        </authorList>
    </citation>
    <scope>NUCLEOTIDE SEQUENCE [LARGE SCALE GENOMIC DNA]</scope>
    <source>
        <strain evidence="2">Clone GOH B32 T37-40</strain>
    </source>
</reference>
<keyword evidence="3" id="KW-1185">Reference proteome</keyword>
<sequence length="237" mass="26817">MSECNSLEGRPLNINVKRRIGRSLQRALEISKSTNCAANSEAMKTIKTCIRLLQEQDLKLSELESENGKMKVEHEEFRTEATQSQLFELRAQSDEERATKQSEVNLLMEIPDPIFISYGGSRHTILRLGSTPTKIEVHIPCRFKVPPMLLGCCNGIICLGNYHKMVLWNPCNGTFITIKDTPSLGSYGFGYTEDDYYLIKVLPTILTKPRGGFGHTKVAKVELSFAEKKKTNKYFSF</sequence>
<proteinExistence type="predicted"/>
<evidence type="ECO:0000313" key="2">
    <source>
        <dbReference type="EMBL" id="KAI5314313.1"/>
    </source>
</evidence>
<organism evidence="2 3">
    <name type="scientific">Prunus dulcis</name>
    <name type="common">Almond</name>
    <name type="synonym">Amygdalus dulcis</name>
    <dbReference type="NCBI Taxonomy" id="3755"/>
    <lineage>
        <taxon>Eukaryota</taxon>
        <taxon>Viridiplantae</taxon>
        <taxon>Streptophyta</taxon>
        <taxon>Embryophyta</taxon>
        <taxon>Tracheophyta</taxon>
        <taxon>Spermatophyta</taxon>
        <taxon>Magnoliopsida</taxon>
        <taxon>eudicotyledons</taxon>
        <taxon>Gunneridae</taxon>
        <taxon>Pentapetalae</taxon>
        <taxon>rosids</taxon>
        <taxon>fabids</taxon>
        <taxon>Rosales</taxon>
        <taxon>Rosaceae</taxon>
        <taxon>Amygdaloideae</taxon>
        <taxon>Amygdaleae</taxon>
        <taxon>Prunus</taxon>
    </lineage>
</organism>
<evidence type="ECO:0000256" key="1">
    <source>
        <dbReference type="SAM" id="Coils"/>
    </source>
</evidence>
<evidence type="ECO:0000313" key="3">
    <source>
        <dbReference type="Proteomes" id="UP001054821"/>
    </source>
</evidence>
<comment type="caution">
    <text evidence="2">The sequence shown here is derived from an EMBL/GenBank/DDBJ whole genome shotgun (WGS) entry which is preliminary data.</text>
</comment>
<dbReference type="AlphaFoldDB" id="A0AAD4UX79"/>
<dbReference type="EMBL" id="JAJFAZ020000008">
    <property type="protein sequence ID" value="KAI5314313.1"/>
    <property type="molecule type" value="Genomic_DNA"/>
</dbReference>
<dbReference type="Proteomes" id="UP001054821">
    <property type="component" value="Chromosome 8"/>
</dbReference>
<protein>
    <submittedName>
        <fullName evidence="2">Uncharacterized protein</fullName>
    </submittedName>
</protein>